<keyword evidence="1" id="KW-1133">Transmembrane helix</keyword>
<reference evidence="2 3" key="1">
    <citation type="submission" date="2020-01" db="EMBL/GenBank/DDBJ databases">
        <title>Genome analysis.</title>
        <authorList>
            <person name="Wu S."/>
            <person name="Wang G."/>
        </authorList>
    </citation>
    <scope>NUCLEOTIDE SEQUENCE [LARGE SCALE GENOMIC DNA]</scope>
    <source>
        <strain evidence="2 3">SYL130</strain>
    </source>
</reference>
<comment type="caution">
    <text evidence="2">The sequence shown here is derived from an EMBL/GenBank/DDBJ whole genome shotgun (WGS) entry which is preliminary data.</text>
</comment>
<evidence type="ECO:0008006" key="4">
    <source>
        <dbReference type="Google" id="ProtNLM"/>
    </source>
</evidence>
<keyword evidence="1" id="KW-0472">Membrane</keyword>
<dbReference type="Proteomes" id="UP000753802">
    <property type="component" value="Unassembled WGS sequence"/>
</dbReference>
<name>A0ABW9ZPB4_9BACT</name>
<keyword evidence="3" id="KW-1185">Reference proteome</keyword>
<protein>
    <recommendedName>
        <fullName evidence="4">AI-2E family transporter</fullName>
    </recommendedName>
</protein>
<feature type="transmembrane region" description="Helical" evidence="1">
    <location>
        <begin position="6"/>
        <end position="22"/>
    </location>
</feature>
<gene>
    <name evidence="2" type="ORF">GWC95_00210</name>
</gene>
<dbReference type="EMBL" id="JAACJS010000002">
    <property type="protein sequence ID" value="NCI48322.1"/>
    <property type="molecule type" value="Genomic_DNA"/>
</dbReference>
<accession>A0ABW9ZPB4</accession>
<feature type="transmembrane region" description="Helical" evidence="1">
    <location>
        <begin position="67"/>
        <end position="88"/>
    </location>
</feature>
<sequence>MKKLQNASAITTVAAVLLFLVFRRATSPLVFVTVFFILVALVTRPIVYLLEIENIRPEAGKPLKEKIFVYAFCALVLLVFAGILVYLVSSFLDSKMPIIRAHYF</sequence>
<keyword evidence="1" id="KW-0812">Transmembrane</keyword>
<evidence type="ECO:0000313" key="3">
    <source>
        <dbReference type="Proteomes" id="UP000753802"/>
    </source>
</evidence>
<proteinExistence type="predicted"/>
<feature type="transmembrane region" description="Helical" evidence="1">
    <location>
        <begin position="29"/>
        <end position="47"/>
    </location>
</feature>
<evidence type="ECO:0000313" key="2">
    <source>
        <dbReference type="EMBL" id="NCI48322.1"/>
    </source>
</evidence>
<organism evidence="2 3">
    <name type="scientific">Sediminibacterium roseum</name>
    <dbReference type="NCBI Taxonomy" id="1978412"/>
    <lineage>
        <taxon>Bacteria</taxon>
        <taxon>Pseudomonadati</taxon>
        <taxon>Bacteroidota</taxon>
        <taxon>Chitinophagia</taxon>
        <taxon>Chitinophagales</taxon>
        <taxon>Chitinophagaceae</taxon>
        <taxon>Sediminibacterium</taxon>
    </lineage>
</organism>
<dbReference type="RefSeq" id="WP_161816658.1">
    <property type="nucleotide sequence ID" value="NZ_JAACJS010000002.1"/>
</dbReference>
<evidence type="ECO:0000256" key="1">
    <source>
        <dbReference type="SAM" id="Phobius"/>
    </source>
</evidence>